<dbReference type="GO" id="GO:0051539">
    <property type="term" value="F:4 iron, 4 sulfur cluster binding"/>
    <property type="evidence" value="ECO:0007669"/>
    <property type="project" value="UniProtKB-KW"/>
</dbReference>
<dbReference type="InterPro" id="IPR017900">
    <property type="entry name" value="4Fe4S_Fe_S_CS"/>
</dbReference>
<dbReference type="Gene3D" id="3.30.70.20">
    <property type="match status" value="1"/>
</dbReference>
<dbReference type="PROSITE" id="PS51379">
    <property type="entry name" value="4FE4S_FER_2"/>
    <property type="match status" value="2"/>
</dbReference>
<sequence length="133" mass="14918">MAPNKIILRFGENTSDQPIIYRLVKDYDLVINILKANVNPNKEGTMVLELTGEKYEEGLGYLRDQGIRVQPLAEEVFRNEDRCISCGACTGICPTGALSLERPSMEVKFDSDNCIVCQLCVKVCPLKAMEVRF</sequence>
<keyword evidence="3" id="KW-0408">Iron</keyword>
<protein>
    <submittedName>
        <fullName evidence="6">Ferredoxin</fullName>
    </submittedName>
</protein>
<dbReference type="InterPro" id="IPR050572">
    <property type="entry name" value="Fe-S_Ferredoxin"/>
</dbReference>
<dbReference type="SUPFAM" id="SSF55021">
    <property type="entry name" value="ACT-like"/>
    <property type="match status" value="1"/>
</dbReference>
<dbReference type="Proteomes" id="UP000298324">
    <property type="component" value="Unassembled WGS sequence"/>
</dbReference>
<dbReference type="InterPro" id="IPR018449">
    <property type="entry name" value="NIL_domain"/>
</dbReference>
<evidence type="ECO:0000256" key="4">
    <source>
        <dbReference type="ARBA" id="ARBA00023014"/>
    </source>
</evidence>
<proteinExistence type="predicted"/>
<dbReference type="Gene3D" id="3.30.70.260">
    <property type="match status" value="1"/>
</dbReference>
<evidence type="ECO:0000256" key="1">
    <source>
        <dbReference type="ARBA" id="ARBA00022485"/>
    </source>
</evidence>
<evidence type="ECO:0000313" key="6">
    <source>
        <dbReference type="EMBL" id="TEB07111.1"/>
    </source>
</evidence>
<evidence type="ECO:0000256" key="2">
    <source>
        <dbReference type="ARBA" id="ARBA00022723"/>
    </source>
</evidence>
<evidence type="ECO:0000313" key="7">
    <source>
        <dbReference type="Proteomes" id="UP000298324"/>
    </source>
</evidence>
<feature type="domain" description="4Fe-4S ferredoxin-type" evidence="5">
    <location>
        <begin position="105"/>
        <end position="133"/>
    </location>
</feature>
<keyword evidence="2" id="KW-0479">Metal-binding</keyword>
<evidence type="ECO:0000259" key="5">
    <source>
        <dbReference type="PROSITE" id="PS51379"/>
    </source>
</evidence>
<organism evidence="6 7">
    <name type="scientific">Pelotomaculum schinkii</name>
    <dbReference type="NCBI Taxonomy" id="78350"/>
    <lineage>
        <taxon>Bacteria</taxon>
        <taxon>Bacillati</taxon>
        <taxon>Bacillota</taxon>
        <taxon>Clostridia</taxon>
        <taxon>Eubacteriales</taxon>
        <taxon>Desulfotomaculaceae</taxon>
        <taxon>Pelotomaculum</taxon>
    </lineage>
</organism>
<dbReference type="SMART" id="SM00930">
    <property type="entry name" value="NIL"/>
    <property type="match status" value="1"/>
</dbReference>
<keyword evidence="7" id="KW-1185">Reference proteome</keyword>
<dbReference type="Pfam" id="PF09383">
    <property type="entry name" value="NIL"/>
    <property type="match status" value="1"/>
</dbReference>
<accession>A0A4Y7REB3</accession>
<gene>
    <name evidence="6" type="ORF">Psch_00654</name>
</gene>
<reference evidence="6 7" key="1">
    <citation type="journal article" date="2018" name="Environ. Microbiol.">
        <title>Novel energy conservation strategies and behaviour of Pelotomaculum schinkii driving syntrophic propionate catabolism.</title>
        <authorList>
            <person name="Hidalgo-Ahumada C.A.P."/>
            <person name="Nobu M.K."/>
            <person name="Narihiro T."/>
            <person name="Tamaki H."/>
            <person name="Liu W.T."/>
            <person name="Kamagata Y."/>
            <person name="Stams A.J.M."/>
            <person name="Imachi H."/>
            <person name="Sousa D.Z."/>
        </authorList>
    </citation>
    <scope>NUCLEOTIDE SEQUENCE [LARGE SCALE GENOMIC DNA]</scope>
    <source>
        <strain evidence="6 7">HH</strain>
    </source>
</reference>
<dbReference type="SUPFAM" id="SSF54862">
    <property type="entry name" value="4Fe-4S ferredoxins"/>
    <property type="match status" value="1"/>
</dbReference>
<keyword evidence="1" id="KW-0004">4Fe-4S</keyword>
<name>A0A4Y7REB3_9FIRM</name>
<dbReference type="GO" id="GO:0046872">
    <property type="term" value="F:metal ion binding"/>
    <property type="evidence" value="ECO:0007669"/>
    <property type="project" value="UniProtKB-KW"/>
</dbReference>
<feature type="domain" description="4Fe-4S ferredoxin-type" evidence="5">
    <location>
        <begin position="74"/>
        <end position="103"/>
    </location>
</feature>
<dbReference type="EMBL" id="QFGA01000001">
    <property type="protein sequence ID" value="TEB07111.1"/>
    <property type="molecule type" value="Genomic_DNA"/>
</dbReference>
<keyword evidence="4" id="KW-0411">Iron-sulfur</keyword>
<dbReference type="Pfam" id="PF12838">
    <property type="entry name" value="Fer4_7"/>
    <property type="match status" value="1"/>
</dbReference>
<dbReference type="InterPro" id="IPR017896">
    <property type="entry name" value="4Fe4S_Fe-S-bd"/>
</dbReference>
<comment type="caution">
    <text evidence="6">The sequence shown here is derived from an EMBL/GenBank/DDBJ whole genome shotgun (WGS) entry which is preliminary data.</text>
</comment>
<evidence type="ECO:0000256" key="3">
    <source>
        <dbReference type="ARBA" id="ARBA00023004"/>
    </source>
</evidence>
<dbReference type="InterPro" id="IPR045865">
    <property type="entry name" value="ACT-like_dom_sf"/>
</dbReference>
<dbReference type="PANTHER" id="PTHR43687">
    <property type="entry name" value="ADENYLYLSULFATE REDUCTASE, BETA SUBUNIT"/>
    <property type="match status" value="1"/>
</dbReference>
<dbReference type="AlphaFoldDB" id="A0A4Y7REB3"/>
<dbReference type="PANTHER" id="PTHR43687:SF1">
    <property type="entry name" value="FERREDOXIN III"/>
    <property type="match status" value="1"/>
</dbReference>
<dbReference type="RefSeq" id="WP_190239096.1">
    <property type="nucleotide sequence ID" value="NZ_QFGA01000001.1"/>
</dbReference>
<dbReference type="PROSITE" id="PS00198">
    <property type="entry name" value="4FE4S_FER_1"/>
    <property type="match status" value="2"/>
</dbReference>